<dbReference type="Proteomes" id="UP000451233">
    <property type="component" value="Unassembled WGS sequence"/>
</dbReference>
<protein>
    <submittedName>
        <fullName evidence="2">Helix-turn-helix domain-containing protein</fullName>
    </submittedName>
</protein>
<reference evidence="2 3" key="1">
    <citation type="submission" date="2019-11" db="EMBL/GenBank/DDBJ databases">
        <title>Pedobacter sp. HMF7056 Genome sequencing and assembly.</title>
        <authorList>
            <person name="Kang H."/>
            <person name="Kim H."/>
            <person name="Joh K."/>
        </authorList>
    </citation>
    <scope>NUCLEOTIDE SEQUENCE [LARGE SCALE GENOMIC DNA]</scope>
    <source>
        <strain evidence="2 3">HMF7056</strain>
    </source>
</reference>
<dbReference type="InterPro" id="IPR041657">
    <property type="entry name" value="HTH_17"/>
</dbReference>
<evidence type="ECO:0000313" key="3">
    <source>
        <dbReference type="Proteomes" id="UP000451233"/>
    </source>
</evidence>
<dbReference type="RefSeq" id="WP_160907921.1">
    <property type="nucleotide sequence ID" value="NZ_WVHS01000004.1"/>
</dbReference>
<dbReference type="AlphaFoldDB" id="A0A7K1Y2J7"/>
<gene>
    <name evidence="2" type="ORF">GS398_16515</name>
</gene>
<evidence type="ECO:0000313" key="2">
    <source>
        <dbReference type="EMBL" id="MXV16906.1"/>
    </source>
</evidence>
<name>A0A7K1Y2J7_9SPHI</name>
<evidence type="ECO:0000259" key="1">
    <source>
        <dbReference type="Pfam" id="PF12728"/>
    </source>
</evidence>
<sequence length="91" mass="10801">METKINAQFICLEEPAFFELIDALYERIKGKEKGDKWITGDEVMRMLNISSPATLQKLRDTDAFRISQLSRKLIMYDRESVEKYIEKHTRK</sequence>
<dbReference type="Pfam" id="PF12728">
    <property type="entry name" value="HTH_17"/>
    <property type="match status" value="1"/>
</dbReference>
<comment type="caution">
    <text evidence="2">The sequence shown here is derived from an EMBL/GenBank/DDBJ whole genome shotgun (WGS) entry which is preliminary data.</text>
</comment>
<dbReference type="EMBL" id="WVHS01000004">
    <property type="protein sequence ID" value="MXV16906.1"/>
    <property type="molecule type" value="Genomic_DNA"/>
</dbReference>
<keyword evidence="3" id="KW-1185">Reference proteome</keyword>
<feature type="domain" description="Helix-turn-helix" evidence="1">
    <location>
        <begin position="37"/>
        <end position="88"/>
    </location>
</feature>
<accession>A0A7K1Y2J7</accession>
<proteinExistence type="predicted"/>
<organism evidence="2 3">
    <name type="scientific">Hufsiella ginkgonis</name>
    <dbReference type="NCBI Taxonomy" id="2695274"/>
    <lineage>
        <taxon>Bacteria</taxon>
        <taxon>Pseudomonadati</taxon>
        <taxon>Bacteroidota</taxon>
        <taxon>Sphingobacteriia</taxon>
        <taxon>Sphingobacteriales</taxon>
        <taxon>Sphingobacteriaceae</taxon>
        <taxon>Hufsiella</taxon>
    </lineage>
</organism>